<accession>A0A0K1PKX4</accession>
<dbReference type="EMBL" id="CP012333">
    <property type="protein sequence ID" value="AKU94172.1"/>
    <property type="molecule type" value="Genomic_DNA"/>
</dbReference>
<protein>
    <submittedName>
        <fullName evidence="2">Beta-ketoadipate enol-lactone hydrolase</fullName>
    </submittedName>
</protein>
<dbReference type="InterPro" id="IPR050266">
    <property type="entry name" value="AB_hydrolase_sf"/>
</dbReference>
<evidence type="ECO:0000313" key="3">
    <source>
        <dbReference type="Proteomes" id="UP000064967"/>
    </source>
</evidence>
<feature type="domain" description="AB hydrolase-1" evidence="1">
    <location>
        <begin position="27"/>
        <end position="261"/>
    </location>
</feature>
<dbReference type="PRINTS" id="PR00111">
    <property type="entry name" value="ABHYDROLASE"/>
</dbReference>
<dbReference type="AlphaFoldDB" id="A0A0K1PKX4"/>
<organism evidence="2 3">
    <name type="scientific">Labilithrix luteola</name>
    <dbReference type="NCBI Taxonomy" id="1391654"/>
    <lineage>
        <taxon>Bacteria</taxon>
        <taxon>Pseudomonadati</taxon>
        <taxon>Myxococcota</taxon>
        <taxon>Polyangia</taxon>
        <taxon>Polyangiales</taxon>
        <taxon>Labilitrichaceae</taxon>
        <taxon>Labilithrix</taxon>
    </lineage>
</organism>
<evidence type="ECO:0000313" key="2">
    <source>
        <dbReference type="EMBL" id="AKU94172.1"/>
    </source>
</evidence>
<dbReference type="InterPro" id="IPR000073">
    <property type="entry name" value="AB_hydrolase_1"/>
</dbReference>
<dbReference type="InterPro" id="IPR029058">
    <property type="entry name" value="AB_hydrolase_fold"/>
</dbReference>
<gene>
    <name evidence="2" type="ORF">AKJ09_00836</name>
</gene>
<dbReference type="Gene3D" id="3.40.50.1820">
    <property type="entry name" value="alpha/beta hydrolase"/>
    <property type="match status" value="1"/>
</dbReference>
<dbReference type="OrthoDB" id="9785408at2"/>
<dbReference type="PANTHER" id="PTHR43798">
    <property type="entry name" value="MONOACYLGLYCEROL LIPASE"/>
    <property type="match status" value="1"/>
</dbReference>
<dbReference type="SUPFAM" id="SSF53474">
    <property type="entry name" value="alpha/beta-Hydrolases"/>
    <property type="match status" value="1"/>
</dbReference>
<dbReference type="KEGG" id="llu:AKJ09_00836"/>
<evidence type="ECO:0000259" key="1">
    <source>
        <dbReference type="Pfam" id="PF12697"/>
    </source>
</evidence>
<dbReference type="Proteomes" id="UP000064967">
    <property type="component" value="Chromosome"/>
</dbReference>
<sequence>MPYVRTRLGRLFYEERGKSKRDGDPAIVLLHGLLFDGGSWNGQIEPLSALGRVIVFDGPGHGRSDPPPRFTLEEHADALIDAFGELGVSHAVLVGLSWGGMLSLRVALQHAASVAGLAILDASADAESFVEKVRYRAFVALHRRVGMPKALYLREVAPLMFAERTIVDRPELIDASYRRTMGFDREGVAKASLAVVVHRTNVLDRIGAIRAPTLVLCGREDQSCPPSDSEDMARRIPGASLVVLDGLGHMSALEDPAAVNEHLVPFVDNAVRGAGRARTAIARS</sequence>
<reference evidence="2 3" key="1">
    <citation type="submission" date="2015-08" db="EMBL/GenBank/DDBJ databases">
        <authorList>
            <person name="Babu N.S."/>
            <person name="Beckwith C.J."/>
            <person name="Beseler K.G."/>
            <person name="Brison A."/>
            <person name="Carone J.V."/>
            <person name="Caskin T.P."/>
            <person name="Diamond M."/>
            <person name="Durham M.E."/>
            <person name="Foxe J.M."/>
            <person name="Go M."/>
            <person name="Henderson B.A."/>
            <person name="Jones I.B."/>
            <person name="McGettigan J.A."/>
            <person name="Micheletti S.J."/>
            <person name="Nasrallah M.E."/>
            <person name="Ortiz D."/>
            <person name="Piller C.R."/>
            <person name="Privatt S.R."/>
            <person name="Schneider S.L."/>
            <person name="Sharp S."/>
            <person name="Smith T.C."/>
            <person name="Stanton J.D."/>
            <person name="Ullery H.E."/>
            <person name="Wilson R.J."/>
            <person name="Serrano M.G."/>
            <person name="Buck G."/>
            <person name="Lee V."/>
            <person name="Wang Y."/>
            <person name="Carvalho R."/>
            <person name="Voegtly L."/>
            <person name="Shi R."/>
            <person name="Duckworth R."/>
            <person name="Johnson A."/>
            <person name="Loviza R."/>
            <person name="Walstead R."/>
            <person name="Shah Z."/>
            <person name="Kiflezghi M."/>
            <person name="Wade K."/>
            <person name="Ball S.L."/>
            <person name="Bradley K.W."/>
            <person name="Asai D.J."/>
            <person name="Bowman C.A."/>
            <person name="Russell D.A."/>
            <person name="Pope W.H."/>
            <person name="Jacobs-Sera D."/>
            <person name="Hendrix R.W."/>
            <person name="Hatfull G.F."/>
        </authorList>
    </citation>
    <scope>NUCLEOTIDE SEQUENCE [LARGE SCALE GENOMIC DNA]</scope>
    <source>
        <strain evidence="2 3">DSM 27648</strain>
    </source>
</reference>
<dbReference type="GO" id="GO:0016787">
    <property type="term" value="F:hydrolase activity"/>
    <property type="evidence" value="ECO:0007669"/>
    <property type="project" value="UniProtKB-KW"/>
</dbReference>
<proteinExistence type="predicted"/>
<dbReference type="PANTHER" id="PTHR43798:SF29">
    <property type="entry name" value="AB HYDROLASE-1 DOMAIN-CONTAINING PROTEIN"/>
    <property type="match status" value="1"/>
</dbReference>
<dbReference type="Pfam" id="PF12697">
    <property type="entry name" value="Abhydrolase_6"/>
    <property type="match status" value="1"/>
</dbReference>
<keyword evidence="3" id="KW-1185">Reference proteome</keyword>
<dbReference type="STRING" id="1391654.AKJ09_00836"/>
<keyword evidence="2" id="KW-0378">Hydrolase</keyword>
<name>A0A0K1PKX4_9BACT</name>